<name>A0A9N9L0T0_9HELO</name>
<keyword evidence="3" id="KW-1185">Reference proteome</keyword>
<protein>
    <submittedName>
        <fullName evidence="2">Uncharacterized protein</fullName>
    </submittedName>
</protein>
<dbReference type="OrthoDB" id="4777353at2759"/>
<organism evidence="2 3">
    <name type="scientific">Hymenoscyphus fraxineus</name>
    <dbReference type="NCBI Taxonomy" id="746836"/>
    <lineage>
        <taxon>Eukaryota</taxon>
        <taxon>Fungi</taxon>
        <taxon>Dikarya</taxon>
        <taxon>Ascomycota</taxon>
        <taxon>Pezizomycotina</taxon>
        <taxon>Leotiomycetes</taxon>
        <taxon>Helotiales</taxon>
        <taxon>Helotiaceae</taxon>
        <taxon>Hymenoscyphus</taxon>
    </lineage>
</organism>
<evidence type="ECO:0000256" key="1">
    <source>
        <dbReference type="SAM" id="MobiDB-lite"/>
    </source>
</evidence>
<sequence>MSNPTPTKINLVTVSMEDLQRMIDTSLRRFREELVRDLRPGDLGKGDDTSSKTESQRKGDEKEQAQKQTAPSSELGRWAVTSLLPTPEKKQNRASDVLEMDFVGYFDPIDEAPRRVVEEGTHQVFTDVQTYIDHLRVLYTNCGITEKHISNRFPRNLRGEALLWWCELSKSQRKRYRRSLEYMLGKMLDRFCMSSTMADTVIRQASWSILDAGRLSIMDFVATIRRAARVKSMGEHEQLLAVWNQLDPFVRLRVERPRSDTRSKLWMEELRGMETEFKCVMEAWKPILEEDFLRPLRDQDKLQRGR</sequence>
<dbReference type="AlphaFoldDB" id="A0A9N9L0T0"/>
<feature type="region of interest" description="Disordered" evidence="1">
    <location>
        <begin position="35"/>
        <end position="91"/>
    </location>
</feature>
<accession>A0A9N9L0T0</accession>
<comment type="caution">
    <text evidence="2">The sequence shown here is derived from an EMBL/GenBank/DDBJ whole genome shotgun (WGS) entry which is preliminary data.</text>
</comment>
<proteinExistence type="predicted"/>
<gene>
    <name evidence="2" type="ORF">HYFRA_00003940</name>
</gene>
<evidence type="ECO:0000313" key="2">
    <source>
        <dbReference type="EMBL" id="CAG8956551.1"/>
    </source>
</evidence>
<reference evidence="2" key="1">
    <citation type="submission" date="2021-07" db="EMBL/GenBank/DDBJ databases">
        <authorList>
            <person name="Durling M."/>
        </authorList>
    </citation>
    <scope>NUCLEOTIDE SEQUENCE</scope>
</reference>
<dbReference type="EMBL" id="CAJVRL010000070">
    <property type="protein sequence ID" value="CAG8956551.1"/>
    <property type="molecule type" value="Genomic_DNA"/>
</dbReference>
<evidence type="ECO:0000313" key="3">
    <source>
        <dbReference type="Proteomes" id="UP000696280"/>
    </source>
</evidence>
<feature type="compositionally biased region" description="Basic and acidic residues" evidence="1">
    <location>
        <begin position="35"/>
        <end position="65"/>
    </location>
</feature>
<dbReference type="Proteomes" id="UP000696280">
    <property type="component" value="Unassembled WGS sequence"/>
</dbReference>